<evidence type="ECO:0000256" key="8">
    <source>
        <dbReference type="ARBA" id="ARBA00022840"/>
    </source>
</evidence>
<dbReference type="PANTHER" id="PTHR10285">
    <property type="entry name" value="URIDINE KINASE"/>
    <property type="match status" value="1"/>
</dbReference>
<reference evidence="13 14" key="1">
    <citation type="submission" date="2020-04" db="EMBL/GenBank/DDBJ databases">
        <authorList>
            <person name="Alioto T."/>
            <person name="Alioto T."/>
            <person name="Gomez Garrido J."/>
        </authorList>
    </citation>
    <scope>NUCLEOTIDE SEQUENCE [LARGE SCALE GENOMIC DNA]</scope>
</reference>
<dbReference type="FunFam" id="3.40.50.300:FF:000297">
    <property type="entry name" value="Uridine-cytidine kinase 2"/>
    <property type="match status" value="1"/>
</dbReference>
<evidence type="ECO:0000313" key="14">
    <source>
        <dbReference type="Proteomes" id="UP000494165"/>
    </source>
</evidence>
<comment type="similarity">
    <text evidence="3">Belongs to the uridine kinase family.</text>
</comment>
<evidence type="ECO:0000256" key="11">
    <source>
        <dbReference type="SAM" id="MobiDB-lite"/>
    </source>
</evidence>
<dbReference type="InterPro" id="IPR006083">
    <property type="entry name" value="PRK/URK"/>
</dbReference>
<evidence type="ECO:0000256" key="10">
    <source>
        <dbReference type="ARBA" id="ARBA00048909"/>
    </source>
</evidence>
<dbReference type="NCBIfam" id="NF004018">
    <property type="entry name" value="PRK05480.1"/>
    <property type="match status" value="1"/>
</dbReference>
<feature type="domain" description="Phosphoribulokinase/uridine kinase" evidence="12">
    <location>
        <begin position="30"/>
        <end position="225"/>
    </location>
</feature>
<dbReference type="Proteomes" id="UP000494165">
    <property type="component" value="Unassembled WGS sequence"/>
</dbReference>
<evidence type="ECO:0000256" key="2">
    <source>
        <dbReference type="ARBA" id="ARBA00004784"/>
    </source>
</evidence>
<dbReference type="GO" id="GO:0005524">
    <property type="term" value="F:ATP binding"/>
    <property type="evidence" value="ECO:0007669"/>
    <property type="project" value="UniProtKB-KW"/>
</dbReference>
<evidence type="ECO:0000256" key="7">
    <source>
        <dbReference type="ARBA" id="ARBA00022777"/>
    </source>
</evidence>
<dbReference type="InterPro" id="IPR027417">
    <property type="entry name" value="P-loop_NTPase"/>
</dbReference>
<evidence type="ECO:0000256" key="9">
    <source>
        <dbReference type="ARBA" id="ARBA00047436"/>
    </source>
</evidence>
<dbReference type="PRINTS" id="PR00988">
    <property type="entry name" value="URIDINKINASE"/>
</dbReference>
<dbReference type="InterPro" id="IPR000764">
    <property type="entry name" value="Uridine_kinase-like"/>
</dbReference>
<comment type="pathway">
    <text evidence="2">Pyrimidine metabolism; CTP biosynthesis via salvage pathway; CTP from cytidine: step 1/3.</text>
</comment>
<keyword evidence="14" id="KW-1185">Reference proteome</keyword>
<dbReference type="Pfam" id="PF00485">
    <property type="entry name" value="PRK"/>
    <property type="match status" value="1"/>
</dbReference>
<gene>
    <name evidence="13" type="ORF">CLODIP_2_CD10157</name>
</gene>
<dbReference type="Gene3D" id="3.40.50.300">
    <property type="entry name" value="P-loop containing nucleotide triphosphate hydrolases"/>
    <property type="match status" value="1"/>
</dbReference>
<evidence type="ECO:0000256" key="1">
    <source>
        <dbReference type="ARBA" id="ARBA00004690"/>
    </source>
</evidence>
<evidence type="ECO:0000256" key="4">
    <source>
        <dbReference type="ARBA" id="ARBA00012137"/>
    </source>
</evidence>
<evidence type="ECO:0000313" key="13">
    <source>
        <dbReference type="EMBL" id="CAB3372375.1"/>
    </source>
</evidence>
<name>A0A8S1CPH1_9INSE</name>
<organism evidence="13 14">
    <name type="scientific">Cloeon dipterum</name>
    <dbReference type="NCBI Taxonomy" id="197152"/>
    <lineage>
        <taxon>Eukaryota</taxon>
        <taxon>Metazoa</taxon>
        <taxon>Ecdysozoa</taxon>
        <taxon>Arthropoda</taxon>
        <taxon>Hexapoda</taxon>
        <taxon>Insecta</taxon>
        <taxon>Pterygota</taxon>
        <taxon>Palaeoptera</taxon>
        <taxon>Ephemeroptera</taxon>
        <taxon>Pisciforma</taxon>
        <taxon>Baetidae</taxon>
        <taxon>Cloeon</taxon>
    </lineage>
</organism>
<comment type="catalytic activity">
    <reaction evidence="10">
        <text>uridine + ATP = UMP + ADP + H(+)</text>
        <dbReference type="Rhea" id="RHEA:16825"/>
        <dbReference type="ChEBI" id="CHEBI:15378"/>
        <dbReference type="ChEBI" id="CHEBI:16704"/>
        <dbReference type="ChEBI" id="CHEBI:30616"/>
        <dbReference type="ChEBI" id="CHEBI:57865"/>
        <dbReference type="ChEBI" id="CHEBI:456216"/>
        <dbReference type="EC" id="2.7.1.48"/>
    </reaction>
</comment>
<dbReference type="EC" id="2.7.1.48" evidence="4"/>
<evidence type="ECO:0000256" key="5">
    <source>
        <dbReference type="ARBA" id="ARBA00022679"/>
    </source>
</evidence>
<comment type="caution">
    <text evidence="13">The sequence shown here is derived from an EMBL/GenBank/DDBJ whole genome shotgun (WGS) entry which is preliminary data.</text>
</comment>
<keyword evidence="7" id="KW-0418">Kinase</keyword>
<evidence type="ECO:0000256" key="6">
    <source>
        <dbReference type="ARBA" id="ARBA00022741"/>
    </source>
</evidence>
<dbReference type="EMBL" id="CADEPI010000072">
    <property type="protein sequence ID" value="CAB3372375.1"/>
    <property type="molecule type" value="Genomic_DNA"/>
</dbReference>
<proteinExistence type="inferred from homology"/>
<feature type="region of interest" description="Disordered" evidence="11">
    <location>
        <begin position="278"/>
        <end position="305"/>
    </location>
</feature>
<comment type="pathway">
    <text evidence="1">Pyrimidine metabolism; UMP biosynthesis via salvage pathway; UMP from uridine: step 1/1.</text>
</comment>
<keyword evidence="5" id="KW-0808">Transferase</keyword>
<keyword evidence="8" id="KW-0067">ATP-binding</keyword>
<accession>A0A8S1CPH1</accession>
<feature type="compositionally biased region" description="Low complexity" evidence="11">
    <location>
        <begin position="281"/>
        <end position="291"/>
    </location>
</feature>
<keyword evidence="6" id="KW-0547">Nucleotide-binding</keyword>
<sequence>MSETRNMDGHVANGSTNGVRTLRNGKRPFLIGVSGGTASGKSTVCKRIMEKLGIDNVAYMQRQVVCISQDSFYRELNEEEKVRALKGNFNFDHPDAFNNELLHQTLVDILHGQSCEIPVYDYCTHSSSGERFSTIYPADVVLVEGILVFYIPQIRNLFHMKLFVDTDSDLRLARRVLRDIKDRGRDLDHVLNQYTMYVKPAFEEFCLPTKKFADVIIPRGADNTVAIDLIVQHIRNILHGAVDDEDGGAVAIDLIVQHIKDLLNNQVAVPLPVSPTSNQFSSYSGDSSPASPRRNPADGHFKTPH</sequence>
<dbReference type="AlphaFoldDB" id="A0A8S1CPH1"/>
<evidence type="ECO:0000256" key="3">
    <source>
        <dbReference type="ARBA" id="ARBA00005408"/>
    </source>
</evidence>
<dbReference type="CDD" id="cd02023">
    <property type="entry name" value="UMPK"/>
    <property type="match status" value="1"/>
</dbReference>
<dbReference type="GO" id="GO:0004849">
    <property type="term" value="F:uridine kinase activity"/>
    <property type="evidence" value="ECO:0007669"/>
    <property type="project" value="UniProtKB-EC"/>
</dbReference>
<evidence type="ECO:0000259" key="12">
    <source>
        <dbReference type="Pfam" id="PF00485"/>
    </source>
</evidence>
<protein>
    <recommendedName>
        <fullName evidence="4">uridine/cytidine kinase</fullName>
        <ecNumber evidence="4">2.7.1.48</ecNumber>
    </recommendedName>
</protein>
<dbReference type="OrthoDB" id="10257085at2759"/>
<feature type="compositionally biased region" description="Basic and acidic residues" evidence="11">
    <location>
        <begin position="295"/>
        <end position="305"/>
    </location>
</feature>
<comment type="catalytic activity">
    <reaction evidence="9">
        <text>cytidine + ATP = CMP + ADP + H(+)</text>
        <dbReference type="Rhea" id="RHEA:24674"/>
        <dbReference type="ChEBI" id="CHEBI:15378"/>
        <dbReference type="ChEBI" id="CHEBI:17562"/>
        <dbReference type="ChEBI" id="CHEBI:30616"/>
        <dbReference type="ChEBI" id="CHEBI:60377"/>
        <dbReference type="ChEBI" id="CHEBI:456216"/>
        <dbReference type="EC" id="2.7.1.48"/>
    </reaction>
</comment>
<dbReference type="SUPFAM" id="SSF52540">
    <property type="entry name" value="P-loop containing nucleoside triphosphate hydrolases"/>
    <property type="match status" value="1"/>
</dbReference>